<dbReference type="InterPro" id="IPR003790">
    <property type="entry name" value="GHL10"/>
</dbReference>
<organism evidence="4">
    <name type="scientific">hydrothermal vent metagenome</name>
    <dbReference type="NCBI Taxonomy" id="652676"/>
    <lineage>
        <taxon>unclassified sequences</taxon>
        <taxon>metagenomes</taxon>
        <taxon>ecological metagenomes</taxon>
    </lineage>
</organism>
<dbReference type="Pfam" id="PF02638">
    <property type="entry name" value="GHL10"/>
    <property type="match status" value="1"/>
</dbReference>
<dbReference type="Gene3D" id="3.20.20.80">
    <property type="entry name" value="Glycosidases"/>
    <property type="match status" value="1"/>
</dbReference>
<gene>
    <name evidence="4" type="ORF">MNBD_BACTEROID03-2319</name>
</gene>
<sequence length="575" mass="66936">MASYTNLIIKWYIYEAVAFSLYDAAIDLDSSNYRNHEQESRTEPAYRQAGMNKSYITHFIIKLVLILFMVKKYLILLLSLTSCGVFKSRVPQPKIEFRGFWVATVVNIDWPKNGKDAIEKQKADYIEILDFYQKLNFNAAIVQIRTAGDAFYSSDYAPWSRFLTGSEGEFIKSKENVLSWMIKETHKRGMEFHAWLNPYRATFDLKTEILSPSHDFNLHPEWMLKYGKKYYYDPGLPEVQERMVSVIDEIVSKYDVDAIHFDDYFYPYTIRNEIFNDETTYYNCAKPEQSLGDWRRSNIDSLIKKSYDIIKTRKPWVQFGVSPFGVWKNNSTDPKGSDTKAGQTTYENLYADPLLWMEKGWIDYLIPQVYWSMGLPVASHRKIVDWWANNSTNTNLYIGNGAYKVRNNSDTAWNDKKELPQQIRLARETDAVLGNVFFSAKSLMHGNDDVVDYLKKKYYKRSALPPISPFVSDSMASPITFEKMNVKVDSVFLTFNGLKKYRYALIYSSRRKLKTTYPIKKLLVKSVVEKGIGITVHKNLLKHKKNIALTFIDKFGKESNPIIIHLSKLPKNKTN</sequence>
<reference evidence="4" key="1">
    <citation type="submission" date="2018-06" db="EMBL/GenBank/DDBJ databases">
        <authorList>
            <person name="Zhirakovskaya E."/>
        </authorList>
    </citation>
    <scope>NUCLEOTIDE SEQUENCE</scope>
</reference>
<feature type="domain" description="Glycosyl hydrolase-like 10" evidence="3">
    <location>
        <begin position="96"/>
        <end position="414"/>
    </location>
</feature>
<dbReference type="InterPro" id="IPR052177">
    <property type="entry name" value="Divisome_Glycosyl_Hydrolase"/>
</dbReference>
<protein>
    <submittedName>
        <fullName evidence="4">COG1649 predicted glycoside hydrolase</fullName>
    </submittedName>
</protein>
<evidence type="ECO:0000313" key="4">
    <source>
        <dbReference type="EMBL" id="VAW19028.1"/>
    </source>
</evidence>
<proteinExistence type="predicted"/>
<keyword evidence="2" id="KW-1133">Transmembrane helix</keyword>
<evidence type="ECO:0000256" key="2">
    <source>
        <dbReference type="SAM" id="Phobius"/>
    </source>
</evidence>
<dbReference type="PANTHER" id="PTHR43405:SF1">
    <property type="entry name" value="GLYCOSYL HYDROLASE DIGH"/>
    <property type="match status" value="1"/>
</dbReference>
<name>A0A3B0TM50_9ZZZZ</name>
<keyword evidence="2" id="KW-0472">Membrane</keyword>
<dbReference type="EMBL" id="UOEL01000159">
    <property type="protein sequence ID" value="VAW19028.1"/>
    <property type="molecule type" value="Genomic_DNA"/>
</dbReference>
<dbReference type="GO" id="GO:0016787">
    <property type="term" value="F:hydrolase activity"/>
    <property type="evidence" value="ECO:0007669"/>
    <property type="project" value="UniProtKB-KW"/>
</dbReference>
<dbReference type="AlphaFoldDB" id="A0A3B0TM50"/>
<evidence type="ECO:0000259" key="3">
    <source>
        <dbReference type="Pfam" id="PF02638"/>
    </source>
</evidence>
<keyword evidence="1" id="KW-0732">Signal</keyword>
<dbReference type="SUPFAM" id="SSF51445">
    <property type="entry name" value="(Trans)glycosidases"/>
    <property type="match status" value="1"/>
</dbReference>
<feature type="transmembrane region" description="Helical" evidence="2">
    <location>
        <begin position="59"/>
        <end position="80"/>
    </location>
</feature>
<accession>A0A3B0TM50</accession>
<keyword evidence="2" id="KW-0812">Transmembrane</keyword>
<dbReference type="InterPro" id="IPR017853">
    <property type="entry name" value="GH"/>
</dbReference>
<evidence type="ECO:0000256" key="1">
    <source>
        <dbReference type="ARBA" id="ARBA00022729"/>
    </source>
</evidence>
<dbReference type="PANTHER" id="PTHR43405">
    <property type="entry name" value="GLYCOSYL HYDROLASE DIGH"/>
    <property type="match status" value="1"/>
</dbReference>
<keyword evidence="4" id="KW-0378">Hydrolase</keyword>